<dbReference type="PROSITE" id="PS51892">
    <property type="entry name" value="SUBTILASE"/>
    <property type="match status" value="1"/>
</dbReference>
<evidence type="ECO:0000259" key="10">
    <source>
        <dbReference type="Pfam" id="PF22148"/>
    </source>
</evidence>
<feature type="transmembrane region" description="Helical" evidence="8">
    <location>
        <begin position="1453"/>
        <end position="1473"/>
    </location>
</feature>
<dbReference type="PROSITE" id="PS00138">
    <property type="entry name" value="SUBTILASE_SER"/>
    <property type="match status" value="1"/>
</dbReference>
<protein>
    <submittedName>
        <fullName evidence="11">S8 family serine peptidase</fullName>
    </submittedName>
</protein>
<dbReference type="InterPro" id="IPR022398">
    <property type="entry name" value="Peptidase_S8_His-AS"/>
</dbReference>
<gene>
    <name evidence="11" type="ORF">SYV04_03235</name>
</gene>
<sequence length="1479" mass="155083">MKSWVKSNARPAAPGRKTFAALVLGPILALQGCTKKEEPAEQTPAATKLVSALDSAGTMRTEDGSEYKQGQFLVRFKKGAGTLAASLTHARLGARVLRTYRNQPELQLVQLNVESVKDGLSAYMKDPNVERVEPNWVYRIVGAPHANALPNDARLGDLWGMHNTGQSGGVADTDINAPEAWDITTGSSTAGVITVIDTGVDYTHPDLAANMWTNPGEIAGNGVDDDNNGYVDDIHGINAITGTGNPMDDNDHGSHCSGTIAGHGNNGVGVAGVNWTAQIMGCKFLDAGGSGSLADAITCFDYVHEMKTRANNPVNIIATSNSWGGGGFSQEMLDGIIEHRNDGMLFLAAAGNAGANNDTTTAYPNGYFVSNVIAVAAHDRSNALASFSSYGRRTVHIAAPGVDVLSSIPGGYDFFDGTSMATPHVSGLVALLKAQDPSRDWRQLKNLVLAGGVTGTAYTTKTLTGKRLRAADTDGKGSMTCNNQIFATRARPIADTVSVGVYDPVQLVAYNVNCANPVGTTTVTVAPSGETVTLTDSGQYGDEVAGDGMYTGYFEPGTAGSHTLTFPGGDTLVVNAVQSYVKSSVPYVWREITGTSLAQTDDTVSTITSPFPIPFAGGAGLTALRVGMNGFVNFDASASPSWTNAALPQAASQTLAAIHWDDLYPGTNATTENVFWAVTGTAPTRELVIEWRNVHHRDTRTGTNPLRFQMVFFEGSPNILYNYQDVEVGSASLDKGASATVGVQVGSSAAVQHSYNTPSLANNTAYLWSMTASSQAPVVTAIAVSPATVTEGDTVNVEATFSDPDGDTDGPWKVQIDTDFPGWFTPDIEQNAASQGTASGSAIVRASGEVTVAVRVQDKNGVRSTVQKQIINVQDVPPTIGALAVSGPANEKQGVTLTTSFTDPGLDSPWRVEWDLNYDGTTFSADATSTASEPGNVSLTHGFANDGTFTVAARVVDANGVVSTNVQTLEVTVADLAPSLTGIAGTTELVEGGTLALSASFTNPGDNSKPWKIQWDFDYDGTTFDVDEEEERATDGAITLSRFARDAGELKYALRIVDADGSVSQVQALDMNIAEAYPVLSPLQSRVLSGGGMEPSAVAFDLSAVSGAEQADADPITGYLWDFDGDGAFDYASSTPIALNIYRDNAPNGPHKAKVRVLDEDGYSETELDVNITNVAPTLNTPASINVEAGSLLAVRLAGSDVGSDTLTYSVTGAPEGLSVTSDGLLLWTPRRNQANGSGRSYNITVTVTDDDGASASKQITLLTRWTDTDNDGIADSWEQEHGLNPSIDDSLADTDGDGVSNMAEFLSENGGPRLPQNAEAAGPLSGDEVKGTEIVLLARNVANKGDLTNVKYQFQMFSDAGLGTKVRDVVVDQAAGETTSATITDGEGDQNLEDNHTYSWRVRATDGELFGGWSEVQRVKFNPAEPADGIDGKDGKDGKDGVDGKDGSGCSAGAGAMGGMLPLLVMAMGLLGRRRRNS</sequence>
<keyword evidence="12" id="KW-1185">Reference proteome</keyword>
<comment type="similarity">
    <text evidence="1 5 6">Belongs to the peptidase S8 family.</text>
</comment>
<evidence type="ECO:0000256" key="3">
    <source>
        <dbReference type="ARBA" id="ARBA00022801"/>
    </source>
</evidence>
<dbReference type="InterPro" id="IPR015919">
    <property type="entry name" value="Cadherin-like_sf"/>
</dbReference>
<evidence type="ECO:0000313" key="11">
    <source>
        <dbReference type="EMBL" id="MDY7225374.1"/>
    </source>
</evidence>
<keyword evidence="2 5" id="KW-0645">Protease</keyword>
<evidence type="ECO:0000256" key="4">
    <source>
        <dbReference type="ARBA" id="ARBA00022825"/>
    </source>
</evidence>
<keyword evidence="3 5" id="KW-0378">Hydrolase</keyword>
<feature type="domain" description="Peptidase S8/S53" evidence="9">
    <location>
        <begin position="192"/>
        <end position="449"/>
    </location>
</feature>
<dbReference type="InterPro" id="IPR034204">
    <property type="entry name" value="PfSUB1-like_cat_dom"/>
</dbReference>
<feature type="region of interest" description="Disordered" evidence="7">
    <location>
        <begin position="1308"/>
        <end position="1327"/>
    </location>
</feature>
<dbReference type="Gene3D" id="2.60.40.10">
    <property type="entry name" value="Immunoglobulins"/>
    <property type="match status" value="3"/>
</dbReference>
<proteinExistence type="inferred from homology"/>
<dbReference type="NCBIfam" id="TIGR03382">
    <property type="entry name" value="GC_trans_RRR"/>
    <property type="match status" value="1"/>
</dbReference>
<dbReference type="SUPFAM" id="SSF49313">
    <property type="entry name" value="Cadherin-like"/>
    <property type="match status" value="1"/>
</dbReference>
<dbReference type="PANTHER" id="PTHR43399">
    <property type="entry name" value="SUBTILISIN-RELATED"/>
    <property type="match status" value="1"/>
</dbReference>
<keyword evidence="8" id="KW-1133">Transmembrane helix</keyword>
<dbReference type="InterPro" id="IPR036852">
    <property type="entry name" value="Peptidase_S8/S53_dom_sf"/>
</dbReference>
<evidence type="ECO:0000259" key="9">
    <source>
        <dbReference type="Pfam" id="PF00082"/>
    </source>
</evidence>
<name>A0ABU5GXF1_9BACT</name>
<evidence type="ECO:0000256" key="2">
    <source>
        <dbReference type="ARBA" id="ARBA00022670"/>
    </source>
</evidence>
<dbReference type="InterPro" id="IPR017756">
    <property type="entry name" value="TM_Gly-Cys-Arg_CS"/>
</dbReference>
<dbReference type="PROSITE" id="PS00136">
    <property type="entry name" value="SUBTILASE_ASP"/>
    <property type="match status" value="1"/>
</dbReference>
<feature type="active site" description="Charge relay system" evidence="5">
    <location>
        <position position="197"/>
    </location>
</feature>
<dbReference type="InterPro" id="IPR013783">
    <property type="entry name" value="Ig-like_fold"/>
</dbReference>
<keyword evidence="8" id="KW-0812">Transmembrane</keyword>
<dbReference type="Pfam" id="PF22148">
    <property type="entry name" value="Fervidolysin_NPro-like"/>
    <property type="match status" value="1"/>
</dbReference>
<dbReference type="PRINTS" id="PR00723">
    <property type="entry name" value="SUBTILISIN"/>
</dbReference>
<evidence type="ECO:0000256" key="5">
    <source>
        <dbReference type="PROSITE-ProRule" id="PRU01240"/>
    </source>
</evidence>
<dbReference type="SUPFAM" id="SSF52743">
    <property type="entry name" value="Subtilisin-like"/>
    <property type="match status" value="1"/>
</dbReference>
<dbReference type="InterPro" id="IPR023827">
    <property type="entry name" value="Peptidase_S8_Asp-AS"/>
</dbReference>
<dbReference type="PROSITE" id="PS51257">
    <property type="entry name" value="PROKAR_LIPOPROTEIN"/>
    <property type="match status" value="1"/>
</dbReference>
<dbReference type="NCBIfam" id="TIGR03901">
    <property type="entry name" value="MYXO-CTERM"/>
    <property type="match status" value="1"/>
</dbReference>
<accession>A0ABU5GXF1</accession>
<dbReference type="CDD" id="cd07473">
    <property type="entry name" value="Peptidases_S8_Subtilisin_like"/>
    <property type="match status" value="1"/>
</dbReference>
<dbReference type="NCBIfam" id="NF041940">
    <property type="entry name" value="choice_anch_X"/>
    <property type="match status" value="1"/>
</dbReference>
<dbReference type="Pfam" id="PF00082">
    <property type="entry name" value="Peptidase_S8"/>
    <property type="match status" value="1"/>
</dbReference>
<evidence type="ECO:0000256" key="6">
    <source>
        <dbReference type="RuleBase" id="RU003355"/>
    </source>
</evidence>
<dbReference type="InterPro" id="IPR015500">
    <property type="entry name" value="Peptidase_S8_subtilisin-rel"/>
</dbReference>
<dbReference type="InterPro" id="IPR054399">
    <property type="entry name" value="Fervidolysin-like_N_prodom"/>
</dbReference>
<dbReference type="CDD" id="cd00146">
    <property type="entry name" value="PKD"/>
    <property type="match status" value="1"/>
</dbReference>
<organism evidence="11 12">
    <name type="scientific">Hyalangium rubrum</name>
    <dbReference type="NCBI Taxonomy" id="3103134"/>
    <lineage>
        <taxon>Bacteria</taxon>
        <taxon>Pseudomonadati</taxon>
        <taxon>Myxococcota</taxon>
        <taxon>Myxococcia</taxon>
        <taxon>Myxococcales</taxon>
        <taxon>Cystobacterineae</taxon>
        <taxon>Archangiaceae</taxon>
        <taxon>Hyalangium</taxon>
    </lineage>
</organism>
<dbReference type="EMBL" id="JAXIVS010000001">
    <property type="protein sequence ID" value="MDY7225374.1"/>
    <property type="molecule type" value="Genomic_DNA"/>
</dbReference>
<evidence type="ECO:0000313" key="12">
    <source>
        <dbReference type="Proteomes" id="UP001291309"/>
    </source>
</evidence>
<keyword evidence="8" id="KW-0472">Membrane</keyword>
<evidence type="ECO:0000256" key="7">
    <source>
        <dbReference type="SAM" id="MobiDB-lite"/>
    </source>
</evidence>
<reference evidence="11 12" key="1">
    <citation type="submission" date="2023-12" db="EMBL/GenBank/DDBJ databases">
        <title>the genome sequence of Hyalangium sp. s54d21.</title>
        <authorList>
            <person name="Zhang X."/>
        </authorList>
    </citation>
    <scope>NUCLEOTIDE SEQUENCE [LARGE SCALE GENOMIC DNA]</scope>
    <source>
        <strain evidence="12">s54d21</strain>
    </source>
</reference>
<feature type="compositionally biased region" description="Basic and acidic residues" evidence="7">
    <location>
        <begin position="1431"/>
        <end position="1447"/>
    </location>
</feature>
<dbReference type="Pfam" id="PF05345">
    <property type="entry name" value="He_PIG"/>
    <property type="match status" value="1"/>
</dbReference>
<comment type="caution">
    <text evidence="11">The sequence shown here is derived from an EMBL/GenBank/DDBJ whole genome shotgun (WGS) entry which is preliminary data.</text>
</comment>
<dbReference type="InterPro" id="IPR024038">
    <property type="entry name" value="MYXO-CTERM"/>
</dbReference>
<dbReference type="Proteomes" id="UP001291309">
    <property type="component" value="Unassembled WGS sequence"/>
</dbReference>
<feature type="active site" description="Charge relay system" evidence="5">
    <location>
        <position position="419"/>
    </location>
</feature>
<keyword evidence="4 5" id="KW-0720">Serine protease</keyword>
<dbReference type="InterPro" id="IPR023828">
    <property type="entry name" value="Peptidase_S8_Ser-AS"/>
</dbReference>
<feature type="region of interest" description="Disordered" evidence="7">
    <location>
        <begin position="1422"/>
        <end position="1448"/>
    </location>
</feature>
<dbReference type="InterPro" id="IPR000209">
    <property type="entry name" value="Peptidase_S8/S53_dom"/>
</dbReference>
<dbReference type="RefSeq" id="WP_321544084.1">
    <property type="nucleotide sequence ID" value="NZ_JAXIVS010000001.1"/>
</dbReference>
<dbReference type="SUPFAM" id="SSF49299">
    <property type="entry name" value="PKD domain"/>
    <property type="match status" value="1"/>
</dbReference>
<dbReference type="InterPro" id="IPR051048">
    <property type="entry name" value="Peptidase_S8/S53_subtilisin"/>
</dbReference>
<dbReference type="PROSITE" id="PS00137">
    <property type="entry name" value="SUBTILASE_HIS"/>
    <property type="match status" value="1"/>
</dbReference>
<feature type="domain" description="Fervidolysin-like N-terminal prodomain" evidence="10">
    <location>
        <begin position="57"/>
        <end position="135"/>
    </location>
</feature>
<feature type="active site" description="Charge relay system" evidence="5">
    <location>
        <position position="252"/>
    </location>
</feature>
<dbReference type="PANTHER" id="PTHR43399:SF4">
    <property type="entry name" value="CELL WALL-ASSOCIATED PROTEASE"/>
    <property type="match status" value="1"/>
</dbReference>
<dbReference type="InterPro" id="IPR035986">
    <property type="entry name" value="PKD_dom_sf"/>
</dbReference>
<evidence type="ECO:0000256" key="8">
    <source>
        <dbReference type="SAM" id="Phobius"/>
    </source>
</evidence>
<dbReference type="Gene3D" id="3.40.50.200">
    <property type="entry name" value="Peptidase S8/S53 domain"/>
    <property type="match status" value="1"/>
</dbReference>
<evidence type="ECO:0000256" key="1">
    <source>
        <dbReference type="ARBA" id="ARBA00011073"/>
    </source>
</evidence>